<reference evidence="7 8" key="1">
    <citation type="submission" date="2022-04" db="EMBL/GenBank/DDBJ databases">
        <title>Gracilibacillus sp. isolated from saltern.</title>
        <authorList>
            <person name="Won M."/>
            <person name="Lee C.-M."/>
            <person name="Woen H.-Y."/>
            <person name="Kwon S.-W."/>
        </authorList>
    </citation>
    <scope>NUCLEOTIDE SEQUENCE [LARGE SCALE GENOMIC DNA]</scope>
    <source>
        <strain evidence="7 8">SSWR10-1</strain>
    </source>
</reference>
<proteinExistence type="predicted"/>
<keyword evidence="8" id="KW-1185">Reference proteome</keyword>
<dbReference type="SUPFAM" id="SSF52540">
    <property type="entry name" value="P-loop containing nucleoside triphosphate hydrolases"/>
    <property type="match status" value="1"/>
</dbReference>
<dbReference type="Pfam" id="PF00270">
    <property type="entry name" value="DEAD"/>
    <property type="match status" value="1"/>
</dbReference>
<dbReference type="InterPro" id="IPR014001">
    <property type="entry name" value="Helicase_ATP-bd"/>
</dbReference>
<dbReference type="Pfam" id="PF00271">
    <property type="entry name" value="Helicase_C"/>
    <property type="match status" value="1"/>
</dbReference>
<dbReference type="CDD" id="cd17920">
    <property type="entry name" value="DEXHc_RecQ"/>
    <property type="match status" value="1"/>
</dbReference>
<dbReference type="Gene3D" id="3.40.50.300">
    <property type="entry name" value="P-loop containing nucleotide triphosphate hydrolases"/>
    <property type="match status" value="2"/>
</dbReference>
<evidence type="ECO:0000259" key="5">
    <source>
        <dbReference type="PROSITE" id="PS51192"/>
    </source>
</evidence>
<keyword evidence="3 7" id="KW-0347">Helicase</keyword>
<dbReference type="InterPro" id="IPR004589">
    <property type="entry name" value="DNA_helicase_ATP-dep_RecQ"/>
</dbReference>
<organism evidence="7 8">
    <name type="scientific">Gracilibacillus caseinilyticus</name>
    <dbReference type="NCBI Taxonomy" id="2932256"/>
    <lineage>
        <taxon>Bacteria</taxon>
        <taxon>Bacillati</taxon>
        <taxon>Bacillota</taxon>
        <taxon>Bacilli</taxon>
        <taxon>Bacillales</taxon>
        <taxon>Bacillaceae</taxon>
        <taxon>Gracilibacillus</taxon>
    </lineage>
</organism>
<evidence type="ECO:0000256" key="4">
    <source>
        <dbReference type="ARBA" id="ARBA00022840"/>
    </source>
</evidence>
<name>A0ABY4ET76_9BACI</name>
<keyword evidence="4" id="KW-0067">ATP-binding</keyword>
<evidence type="ECO:0000313" key="7">
    <source>
        <dbReference type="EMBL" id="UOQ47550.1"/>
    </source>
</evidence>
<dbReference type="EMBL" id="CP095072">
    <property type="protein sequence ID" value="UOQ47550.1"/>
    <property type="molecule type" value="Genomic_DNA"/>
</dbReference>
<dbReference type="PANTHER" id="PTHR13710:SF84">
    <property type="entry name" value="ATP-DEPENDENT DNA HELICASE RECS-RELATED"/>
    <property type="match status" value="1"/>
</dbReference>
<dbReference type="GO" id="GO:0004386">
    <property type="term" value="F:helicase activity"/>
    <property type="evidence" value="ECO:0007669"/>
    <property type="project" value="UniProtKB-KW"/>
</dbReference>
<evidence type="ECO:0000256" key="3">
    <source>
        <dbReference type="ARBA" id="ARBA00022806"/>
    </source>
</evidence>
<dbReference type="SMART" id="SM00487">
    <property type="entry name" value="DEXDc"/>
    <property type="match status" value="1"/>
</dbReference>
<dbReference type="PROSITE" id="PS51194">
    <property type="entry name" value="HELICASE_CTER"/>
    <property type="match status" value="1"/>
</dbReference>
<dbReference type="PROSITE" id="PS51192">
    <property type="entry name" value="HELICASE_ATP_BIND_1"/>
    <property type="match status" value="1"/>
</dbReference>
<sequence length="516" mass="60225">MHDHKLEQYLQYYFGYSSFRKGQKAIIQSVLNKEHVFAVLPTGTGKSICYQLPAMMLDGTVIVVSPLLSLMEDQVKQLKANGFKKVAALNSMLTYQEKESILSRIGSYKLIYVSPEMLQSNRIIRKIKQLQINLFVIDEAHCISQWGHEFRPDYLRITAIHQTLGNPPLLALTATATPDVQRDIIKVLQLEQVSTFIYPMDKPNISLVLESVTQLHEKQERIAELVNTYRVPTLIYFSSREETAKVAAYLQSAVKDRSIAFYHGGLDNQDRLLIQQQFMNNQIDIVCCTNAFGMGINKKDIQLVIHYHIPSQIESFIQELGRAGREGQEVVSLTLFHESDAFIPRRLIESELPSLSLIKQQLDIIYQTEPTFEEVKQSFLLQANGVESQWRFFQYQLERLGLLRQANWQVKTISQQDVLEALEITMTERMGYKERKLSEMLQWVYTDHCRRNALFRHFQNDVQEPTFMCCSFCDFKWDHWQPEEMVREKTVQEWHQLLYELLYQGDQNEKQSRTTD</sequence>
<feature type="domain" description="Helicase ATP-binding" evidence="5">
    <location>
        <begin position="27"/>
        <end position="194"/>
    </location>
</feature>
<dbReference type="PANTHER" id="PTHR13710">
    <property type="entry name" value="DNA HELICASE RECQ FAMILY MEMBER"/>
    <property type="match status" value="1"/>
</dbReference>
<dbReference type="InterPro" id="IPR011545">
    <property type="entry name" value="DEAD/DEAH_box_helicase_dom"/>
</dbReference>
<protein>
    <submittedName>
        <fullName evidence="7">ATP-dependent DNA helicase</fullName>
    </submittedName>
</protein>
<gene>
    <name evidence="7" type="ORF">MUN88_16015</name>
</gene>
<evidence type="ECO:0000256" key="2">
    <source>
        <dbReference type="ARBA" id="ARBA00022801"/>
    </source>
</evidence>
<keyword evidence="1" id="KW-0547">Nucleotide-binding</keyword>
<dbReference type="RefSeq" id="WP_244716805.1">
    <property type="nucleotide sequence ID" value="NZ_CP095072.1"/>
</dbReference>
<dbReference type="InterPro" id="IPR001650">
    <property type="entry name" value="Helicase_C-like"/>
</dbReference>
<dbReference type="InterPro" id="IPR027417">
    <property type="entry name" value="P-loop_NTPase"/>
</dbReference>
<evidence type="ECO:0000313" key="8">
    <source>
        <dbReference type="Proteomes" id="UP000831782"/>
    </source>
</evidence>
<evidence type="ECO:0000259" key="6">
    <source>
        <dbReference type="PROSITE" id="PS51194"/>
    </source>
</evidence>
<dbReference type="SMART" id="SM00490">
    <property type="entry name" value="HELICc"/>
    <property type="match status" value="1"/>
</dbReference>
<feature type="domain" description="Helicase C-terminal" evidence="6">
    <location>
        <begin position="221"/>
        <end position="366"/>
    </location>
</feature>
<evidence type="ECO:0000256" key="1">
    <source>
        <dbReference type="ARBA" id="ARBA00022741"/>
    </source>
</evidence>
<keyword evidence="2" id="KW-0378">Hydrolase</keyword>
<accession>A0ABY4ET76</accession>
<dbReference type="Proteomes" id="UP000831782">
    <property type="component" value="Chromosome"/>
</dbReference>
<dbReference type="NCBIfam" id="TIGR00614">
    <property type="entry name" value="recQ_fam"/>
    <property type="match status" value="1"/>
</dbReference>